<name>A0A132EG27_9BURK</name>
<gene>
    <name evidence="1" type="ORF">WT56_00360</name>
</gene>
<dbReference type="EMBL" id="LPJR01000045">
    <property type="protein sequence ID" value="KWF26613.1"/>
    <property type="molecule type" value="Genomic_DNA"/>
</dbReference>
<accession>A0A132EG27</accession>
<proteinExistence type="predicted"/>
<dbReference type="RefSeq" id="WP_060243319.1">
    <property type="nucleotide sequence ID" value="NZ_LPJR01000045.1"/>
</dbReference>
<dbReference type="Proteomes" id="UP000062912">
    <property type="component" value="Unassembled WGS sequence"/>
</dbReference>
<dbReference type="AlphaFoldDB" id="A0A132EG27"/>
<sequence length="239" mass="23844">MQTISQFIKAATGYSAGIGGRTLYVQSCDVGSTLTITLTDSLGTRDTVIGVGAGAKLTPAAGFTKVEIGTTADANVQFVITNGDIDVQLTQVGTNVTNTNANPVPVSIVSEPGQPFEVSNGPNPFHVTVDGAVNVTGATLTATNVGLIPAGAAISEAGATAVPSGAATHVLAAAGGRKRAIFYNAGAGRVGLGGAAGLTFANAAIVLQPGDAWRESDAPQLDWYAVSDTGSTVNIQTVN</sequence>
<organism evidence="1 2">
    <name type="scientific">Burkholderia pseudomultivorans</name>
    <dbReference type="NCBI Taxonomy" id="1207504"/>
    <lineage>
        <taxon>Bacteria</taxon>
        <taxon>Pseudomonadati</taxon>
        <taxon>Pseudomonadota</taxon>
        <taxon>Betaproteobacteria</taxon>
        <taxon>Burkholderiales</taxon>
        <taxon>Burkholderiaceae</taxon>
        <taxon>Burkholderia</taxon>
        <taxon>Burkholderia cepacia complex</taxon>
    </lineage>
</organism>
<comment type="caution">
    <text evidence="1">The sequence shown here is derived from an EMBL/GenBank/DDBJ whole genome shotgun (WGS) entry which is preliminary data.</text>
</comment>
<reference evidence="1 2" key="1">
    <citation type="submission" date="2015-11" db="EMBL/GenBank/DDBJ databases">
        <title>Expanding the genomic diversity of Burkholderia species for the development of highly accurate diagnostics.</title>
        <authorList>
            <person name="Sahl J."/>
            <person name="Keim P."/>
            <person name="Wagner D."/>
        </authorList>
    </citation>
    <scope>NUCLEOTIDE SEQUENCE [LARGE SCALE GENOMIC DNA]</scope>
    <source>
        <strain evidence="1 2">MSMB368WGS</strain>
    </source>
</reference>
<evidence type="ECO:0000313" key="1">
    <source>
        <dbReference type="EMBL" id="KWF26613.1"/>
    </source>
</evidence>
<protein>
    <submittedName>
        <fullName evidence="1">Uncharacterized protein</fullName>
    </submittedName>
</protein>
<evidence type="ECO:0000313" key="2">
    <source>
        <dbReference type="Proteomes" id="UP000062912"/>
    </source>
</evidence>
<dbReference type="OrthoDB" id="9035029at2"/>